<dbReference type="Proteomes" id="UP001296104">
    <property type="component" value="Unassembled WGS sequence"/>
</dbReference>
<protein>
    <submittedName>
        <fullName evidence="2">Uncharacterized protein</fullName>
    </submittedName>
</protein>
<comment type="caution">
    <text evidence="2">The sequence shown here is derived from an EMBL/GenBank/DDBJ whole genome shotgun (WGS) entry which is preliminary data.</text>
</comment>
<keyword evidence="3" id="KW-1185">Reference proteome</keyword>
<proteinExistence type="predicted"/>
<feature type="chain" id="PRO_5042597679" evidence="1">
    <location>
        <begin position="19"/>
        <end position="132"/>
    </location>
</feature>
<evidence type="ECO:0000256" key="1">
    <source>
        <dbReference type="SAM" id="SignalP"/>
    </source>
</evidence>
<dbReference type="EMBL" id="CAVMBE010000043">
    <property type="protein sequence ID" value="CAK4031048.1"/>
    <property type="molecule type" value="Genomic_DNA"/>
</dbReference>
<organism evidence="2 3">
    <name type="scientific">Lecanosticta acicola</name>
    <dbReference type="NCBI Taxonomy" id="111012"/>
    <lineage>
        <taxon>Eukaryota</taxon>
        <taxon>Fungi</taxon>
        <taxon>Dikarya</taxon>
        <taxon>Ascomycota</taxon>
        <taxon>Pezizomycotina</taxon>
        <taxon>Dothideomycetes</taxon>
        <taxon>Dothideomycetidae</taxon>
        <taxon>Mycosphaerellales</taxon>
        <taxon>Mycosphaerellaceae</taxon>
        <taxon>Lecanosticta</taxon>
    </lineage>
</organism>
<name>A0AAI8Z237_9PEZI</name>
<gene>
    <name evidence="2" type="ORF">LECACI_7A006206</name>
</gene>
<feature type="signal peptide" evidence="1">
    <location>
        <begin position="1"/>
        <end position="18"/>
    </location>
</feature>
<dbReference type="AlphaFoldDB" id="A0AAI8Z237"/>
<evidence type="ECO:0000313" key="2">
    <source>
        <dbReference type="EMBL" id="CAK4031048.1"/>
    </source>
</evidence>
<accession>A0AAI8Z237</accession>
<keyword evidence="1" id="KW-0732">Signal</keyword>
<reference evidence="2" key="1">
    <citation type="submission" date="2023-11" db="EMBL/GenBank/DDBJ databases">
        <authorList>
            <person name="Alioto T."/>
            <person name="Alioto T."/>
            <person name="Gomez Garrido J."/>
        </authorList>
    </citation>
    <scope>NUCLEOTIDE SEQUENCE</scope>
</reference>
<sequence>MLARLALATVGLANLASAWWISFYTGELCDQDASFNYVNYWGKYQSNCVYVGEDENNCGWYTDNGQTKNRCTAPMLDPRPSSYLYADDTKCDIYMGSTCEADTIVQVGPGQCGQISYPDGYTGGVSISCNQA</sequence>
<evidence type="ECO:0000313" key="3">
    <source>
        <dbReference type="Proteomes" id="UP001296104"/>
    </source>
</evidence>